<proteinExistence type="predicted"/>
<feature type="compositionally biased region" description="Basic and acidic residues" evidence="1">
    <location>
        <begin position="1"/>
        <end position="16"/>
    </location>
</feature>
<name>A0A0G1M3S8_9BACT</name>
<sequence>MADEFHVSEGPDKGRVTNDQGRAQELAGLEATKGRNAALAREGELKRQMETGSTDDERNNLAIMAGVKEKYPDACDAVVDSKGREFLRLRQDSEYSNYFTQYGVVFAGELPDEAVVNDAGEIAGGRKKEGVMLDLTSRTILDSLSRSLKRIQERESAAKEAVKSKAASSLAQNVLAKL</sequence>
<feature type="region of interest" description="Disordered" evidence="1">
    <location>
        <begin position="1"/>
        <end position="56"/>
    </location>
</feature>
<comment type="caution">
    <text evidence="2">The sequence shown here is derived from an EMBL/GenBank/DDBJ whole genome shotgun (WGS) entry which is preliminary data.</text>
</comment>
<evidence type="ECO:0000313" key="2">
    <source>
        <dbReference type="EMBL" id="KKU02864.1"/>
    </source>
</evidence>
<gene>
    <name evidence="2" type="ORF">UX05_C0006G0037</name>
</gene>
<evidence type="ECO:0000313" key="3">
    <source>
        <dbReference type="Proteomes" id="UP000034264"/>
    </source>
</evidence>
<organism evidence="2 3">
    <name type="scientific">Candidatus Amesbacteria bacterium GW2011_GWC2_45_19</name>
    <dbReference type="NCBI Taxonomy" id="1618366"/>
    <lineage>
        <taxon>Bacteria</taxon>
        <taxon>Candidatus Amesiibacteriota</taxon>
    </lineage>
</organism>
<feature type="compositionally biased region" description="Basic and acidic residues" evidence="1">
    <location>
        <begin position="41"/>
        <end position="56"/>
    </location>
</feature>
<dbReference type="EMBL" id="LCKS01000006">
    <property type="protein sequence ID" value="KKU02864.1"/>
    <property type="molecule type" value="Genomic_DNA"/>
</dbReference>
<accession>A0A0G1M3S8</accession>
<evidence type="ECO:0000256" key="1">
    <source>
        <dbReference type="SAM" id="MobiDB-lite"/>
    </source>
</evidence>
<dbReference type="Proteomes" id="UP000034264">
    <property type="component" value="Unassembled WGS sequence"/>
</dbReference>
<dbReference type="AlphaFoldDB" id="A0A0G1M3S8"/>
<reference evidence="2 3" key="1">
    <citation type="journal article" date="2015" name="Nature">
        <title>rRNA introns, odd ribosomes, and small enigmatic genomes across a large radiation of phyla.</title>
        <authorList>
            <person name="Brown C.T."/>
            <person name="Hug L.A."/>
            <person name="Thomas B.C."/>
            <person name="Sharon I."/>
            <person name="Castelle C.J."/>
            <person name="Singh A."/>
            <person name="Wilkins M.J."/>
            <person name="Williams K.H."/>
            <person name="Banfield J.F."/>
        </authorList>
    </citation>
    <scope>NUCLEOTIDE SEQUENCE [LARGE SCALE GENOMIC DNA]</scope>
</reference>
<protein>
    <submittedName>
        <fullName evidence="2">Uncharacterized protein</fullName>
    </submittedName>
</protein>